<sequence>NSRDRNRGLHFTMIISLLQGFTLLAVAEMSPHIRLRRDVAPEVLGLPSNATSIRESIDTSFTCDARAYGYYADPENDCQVFHVCLPVHFDDGGEQIFKWSFICPQETVFNQETFTCAREEDSVDCQDSPLFYSLNDRFGSPNTPLPSYPDTTDELPTIQANSFYDN</sequence>
<dbReference type="GO" id="GO:0005576">
    <property type="term" value="C:extracellular region"/>
    <property type="evidence" value="ECO:0007669"/>
    <property type="project" value="InterPro"/>
</dbReference>
<evidence type="ECO:0000256" key="1">
    <source>
        <dbReference type="SAM" id="Phobius"/>
    </source>
</evidence>
<dbReference type="PANTHER" id="PTHR22933:SF43">
    <property type="entry name" value="LP10131P"/>
    <property type="match status" value="1"/>
</dbReference>
<proteinExistence type="predicted"/>
<reference evidence="3" key="1">
    <citation type="submission" date="2015-11" db="EMBL/GenBank/DDBJ databases">
        <title>De novo transcriptome assembly of four potential Pierce s Disease insect vectors from Arizona vineyards.</title>
        <authorList>
            <person name="Tassone E.E."/>
        </authorList>
    </citation>
    <scope>NUCLEOTIDE SEQUENCE</scope>
</reference>
<gene>
    <name evidence="3" type="ORF">g.4250</name>
</gene>
<evidence type="ECO:0000313" key="3">
    <source>
        <dbReference type="EMBL" id="JAS50977.1"/>
    </source>
</evidence>
<feature type="domain" description="Chitin-binding type-2" evidence="2">
    <location>
        <begin position="60"/>
        <end position="127"/>
    </location>
</feature>
<dbReference type="PANTHER" id="PTHR22933">
    <property type="entry name" value="FI18007P1-RELATED"/>
    <property type="match status" value="1"/>
</dbReference>
<accession>A0A1B6FLB5</accession>
<dbReference type="AlphaFoldDB" id="A0A1B6FLB5"/>
<evidence type="ECO:0000259" key="2">
    <source>
        <dbReference type="PROSITE" id="PS50940"/>
    </source>
</evidence>
<dbReference type="InterPro" id="IPR036508">
    <property type="entry name" value="Chitin-bd_dom_sf"/>
</dbReference>
<organism evidence="3">
    <name type="scientific">Cuerna arida</name>
    <dbReference type="NCBI Taxonomy" id="1464854"/>
    <lineage>
        <taxon>Eukaryota</taxon>
        <taxon>Metazoa</taxon>
        <taxon>Ecdysozoa</taxon>
        <taxon>Arthropoda</taxon>
        <taxon>Hexapoda</taxon>
        <taxon>Insecta</taxon>
        <taxon>Pterygota</taxon>
        <taxon>Neoptera</taxon>
        <taxon>Paraneoptera</taxon>
        <taxon>Hemiptera</taxon>
        <taxon>Auchenorrhyncha</taxon>
        <taxon>Membracoidea</taxon>
        <taxon>Cicadellidae</taxon>
        <taxon>Cicadellinae</taxon>
        <taxon>Proconiini</taxon>
        <taxon>Cuerna</taxon>
    </lineage>
</organism>
<dbReference type="Pfam" id="PF01607">
    <property type="entry name" value="CBM_14"/>
    <property type="match status" value="1"/>
</dbReference>
<dbReference type="GO" id="GO:0008061">
    <property type="term" value="F:chitin binding"/>
    <property type="evidence" value="ECO:0007669"/>
    <property type="project" value="InterPro"/>
</dbReference>
<keyword evidence="1" id="KW-1133">Transmembrane helix</keyword>
<keyword evidence="1" id="KW-0472">Membrane</keyword>
<dbReference type="EMBL" id="GECZ01018792">
    <property type="protein sequence ID" value="JAS50977.1"/>
    <property type="molecule type" value="Transcribed_RNA"/>
</dbReference>
<keyword evidence="1" id="KW-0812">Transmembrane</keyword>
<dbReference type="InterPro" id="IPR052976">
    <property type="entry name" value="Scoloptoxin-like"/>
</dbReference>
<dbReference type="SUPFAM" id="SSF57625">
    <property type="entry name" value="Invertebrate chitin-binding proteins"/>
    <property type="match status" value="1"/>
</dbReference>
<dbReference type="PROSITE" id="PS50940">
    <property type="entry name" value="CHIT_BIND_II"/>
    <property type="match status" value="1"/>
</dbReference>
<dbReference type="InterPro" id="IPR002557">
    <property type="entry name" value="Chitin-bd_dom"/>
</dbReference>
<dbReference type="Gene3D" id="2.170.140.10">
    <property type="entry name" value="Chitin binding domain"/>
    <property type="match status" value="1"/>
</dbReference>
<dbReference type="SMART" id="SM00494">
    <property type="entry name" value="ChtBD2"/>
    <property type="match status" value="1"/>
</dbReference>
<protein>
    <recommendedName>
        <fullName evidence="2">Chitin-binding type-2 domain-containing protein</fullName>
    </recommendedName>
</protein>
<name>A0A1B6FLB5_9HEMI</name>
<feature type="transmembrane region" description="Helical" evidence="1">
    <location>
        <begin position="6"/>
        <end position="27"/>
    </location>
</feature>
<feature type="non-terminal residue" evidence="3">
    <location>
        <position position="1"/>
    </location>
</feature>